<dbReference type="InterPro" id="IPR048527">
    <property type="entry name" value="Sde182_C"/>
</dbReference>
<dbReference type="EMBL" id="CP053435">
    <property type="protein sequence ID" value="QJW91286.1"/>
    <property type="molecule type" value="Genomic_DNA"/>
</dbReference>
<feature type="domain" description="Cellulose-binding Sde182 nucleoside hydrolase-like" evidence="2">
    <location>
        <begin position="35"/>
        <end position="299"/>
    </location>
</feature>
<dbReference type="Gene3D" id="3.90.245.10">
    <property type="entry name" value="Ribonucleoside hydrolase-like"/>
    <property type="match status" value="1"/>
</dbReference>
<dbReference type="Proteomes" id="UP000502756">
    <property type="component" value="Chromosome"/>
</dbReference>
<dbReference type="Gene3D" id="2.60.40.10">
    <property type="entry name" value="Immunoglobulins"/>
    <property type="match status" value="1"/>
</dbReference>
<dbReference type="KEGG" id="stae:HNV11_18845"/>
<dbReference type="RefSeq" id="WP_171741134.1">
    <property type="nucleotide sequence ID" value="NZ_CP053435.1"/>
</dbReference>
<proteinExistence type="predicted"/>
<reference evidence="4 5" key="1">
    <citation type="submission" date="2020-05" db="EMBL/GenBank/DDBJ databases">
        <title>Genome sequencing of Spirosoma sp. TS118.</title>
        <authorList>
            <person name="Lee J.-H."/>
            <person name="Jeong S."/>
            <person name="Zhao L."/>
            <person name="Jung J.-H."/>
            <person name="Kim M.-K."/>
            <person name="Lim S."/>
        </authorList>
    </citation>
    <scope>NUCLEOTIDE SEQUENCE [LARGE SCALE GENOMIC DNA]</scope>
    <source>
        <strain evidence="4 5">TS118</strain>
    </source>
</reference>
<evidence type="ECO:0000313" key="4">
    <source>
        <dbReference type="EMBL" id="QJW91286.1"/>
    </source>
</evidence>
<keyword evidence="5" id="KW-1185">Reference proteome</keyword>
<accession>A0A6M5YD92</accession>
<dbReference type="InterPro" id="IPR013783">
    <property type="entry name" value="Ig-like_fold"/>
</dbReference>
<dbReference type="InterPro" id="IPR011483">
    <property type="entry name" value="Sde182_NH-like"/>
</dbReference>
<evidence type="ECO:0000313" key="5">
    <source>
        <dbReference type="Proteomes" id="UP000502756"/>
    </source>
</evidence>
<name>A0A6M5YD92_9BACT</name>
<dbReference type="InterPro" id="IPR036452">
    <property type="entry name" value="Ribo_hydro-like"/>
</dbReference>
<feature type="chain" id="PRO_5027024654" evidence="1">
    <location>
        <begin position="28"/>
        <end position="489"/>
    </location>
</feature>
<protein>
    <submittedName>
        <fullName evidence="4">DUF1593 domain-containing protein</fullName>
    </submittedName>
</protein>
<dbReference type="GO" id="GO:0016799">
    <property type="term" value="F:hydrolase activity, hydrolyzing N-glycosyl compounds"/>
    <property type="evidence" value="ECO:0007669"/>
    <property type="project" value="InterPro"/>
</dbReference>
<feature type="domain" description="Cellulose-binding Sde182 C-terminal" evidence="3">
    <location>
        <begin position="406"/>
        <end position="487"/>
    </location>
</feature>
<evidence type="ECO:0000259" key="3">
    <source>
        <dbReference type="Pfam" id="PF21027"/>
    </source>
</evidence>
<keyword evidence="1" id="KW-0732">Signal</keyword>
<dbReference type="AlphaFoldDB" id="A0A6M5YD92"/>
<dbReference type="Pfam" id="PF07632">
    <property type="entry name" value="Sde182_NH-like"/>
    <property type="match status" value="1"/>
</dbReference>
<organism evidence="4 5">
    <name type="scientific">Spirosoma taeanense</name>
    <dbReference type="NCBI Taxonomy" id="2735870"/>
    <lineage>
        <taxon>Bacteria</taxon>
        <taxon>Pseudomonadati</taxon>
        <taxon>Bacteroidota</taxon>
        <taxon>Cytophagia</taxon>
        <taxon>Cytophagales</taxon>
        <taxon>Cytophagaceae</taxon>
        <taxon>Spirosoma</taxon>
    </lineage>
</organism>
<evidence type="ECO:0000256" key="1">
    <source>
        <dbReference type="SAM" id="SignalP"/>
    </source>
</evidence>
<gene>
    <name evidence="4" type="ORF">HNV11_18845</name>
</gene>
<feature type="signal peptide" evidence="1">
    <location>
        <begin position="1"/>
        <end position="27"/>
    </location>
</feature>
<evidence type="ECO:0000259" key="2">
    <source>
        <dbReference type="Pfam" id="PF07632"/>
    </source>
</evidence>
<dbReference type="Pfam" id="PF21027">
    <property type="entry name" value="Sde0182_C"/>
    <property type="match status" value="1"/>
</dbReference>
<sequence>MKPAYLFVVLFLMALLPTMGQSGPSVAQTPSQKPRLVVLTDIENEPDDSQSLVRLLTYANLIDIEGLVATTSIHLQKRVAPETIHRIVDAYGKVQPNLLKHEPGYPTAQVLKTVIKKGLPVYGMGGVGEGKDSEGSNWIIRQLEKPDRTGGPDRPLWVSVWGGVNTLAQALRTIQKTRTPEQAERLYRKLRVYTISDQDDSGPWIRKTFPSVFYVVSPGYGYEHATWRGINTGEPGTHPEYASDAWLVEHIQQGHGPLGALYPDVAFGMEGDTPSFLGLIPNGLNAPEHPDWGGWGGRYVLQQPTLIASRNKPASAPAEEPETRPIWTNSADSVLTPRTFMPPPETKQPTAKKSLQATIWRWRTEFQNDFAARMDWCTKPYKEANHPPVPRLSHPENLTVKSGEQFYLRASESTDPDGDSMSFRWMQYPEAGTYQGVVNYENFVSNIYEARPIAPTVTSPQTIHFILKVTDKGTPALTRYKRVIVTVVP</sequence>